<keyword evidence="2" id="KW-1185">Reference proteome</keyword>
<organism evidence="1 2">
    <name type="scientific">Cytobacillus oceanisediminis</name>
    <dbReference type="NCBI Taxonomy" id="665099"/>
    <lineage>
        <taxon>Bacteria</taxon>
        <taxon>Bacillati</taxon>
        <taxon>Bacillota</taxon>
        <taxon>Bacilli</taxon>
        <taxon>Bacillales</taxon>
        <taxon>Bacillaceae</taxon>
        <taxon>Cytobacillus</taxon>
    </lineage>
</organism>
<proteinExistence type="predicted"/>
<dbReference type="Proteomes" id="UP000180194">
    <property type="component" value="Unassembled WGS sequence"/>
</dbReference>
<reference evidence="1 2" key="1">
    <citation type="submission" date="2016-07" db="EMBL/GenBank/DDBJ databases">
        <title>Bacillus oceanisediminis whole genome.</title>
        <authorList>
            <person name="Pal Y."/>
            <person name="Verma A."/>
            <person name="Mual P."/>
            <person name="Srinivasan K."/>
        </authorList>
    </citation>
    <scope>NUCLEOTIDE SEQUENCE [LARGE SCALE GENOMIC DNA]</scope>
    <source>
        <strain evidence="1 2">Bhandara28</strain>
    </source>
</reference>
<dbReference type="InterPro" id="IPR012338">
    <property type="entry name" value="Beta-lactam/transpept-like"/>
</dbReference>
<dbReference type="EMBL" id="MBRJ01000028">
    <property type="protein sequence ID" value="OHX46830.1"/>
    <property type="molecule type" value="Genomic_DNA"/>
</dbReference>
<evidence type="ECO:0000313" key="2">
    <source>
        <dbReference type="Proteomes" id="UP000180194"/>
    </source>
</evidence>
<dbReference type="SUPFAM" id="SSF56601">
    <property type="entry name" value="beta-lactamase/transpeptidase-like"/>
    <property type="match status" value="1"/>
</dbReference>
<comment type="caution">
    <text evidence="1">The sequence shown here is derived from an EMBL/GenBank/DDBJ whole genome shotgun (WGS) entry which is preliminary data.</text>
</comment>
<name>A0ABX3CQ92_9BACI</name>
<protein>
    <recommendedName>
        <fullName evidence="3">Beta-lactamase</fullName>
    </recommendedName>
</protein>
<gene>
    <name evidence="1" type="ORF">BBV17_21585</name>
</gene>
<evidence type="ECO:0000313" key="1">
    <source>
        <dbReference type="EMBL" id="OHX46830.1"/>
    </source>
</evidence>
<dbReference type="Gene3D" id="3.40.710.10">
    <property type="entry name" value="DD-peptidase/beta-lactamase superfamily"/>
    <property type="match status" value="1"/>
</dbReference>
<accession>A0ABX3CQ92</accession>
<sequence length="91" mass="10503">MKNVDELYIKAEIPMDQKQQINEYMDILAEGNYFNGCVLASHKGKVILNEGYGLSSYQYAIENTPITKFRIGTLTSHLRQQLFFCFTSKRS</sequence>
<evidence type="ECO:0008006" key="3">
    <source>
        <dbReference type="Google" id="ProtNLM"/>
    </source>
</evidence>